<dbReference type="EMBL" id="CADIKG010000001">
    <property type="protein sequence ID" value="CAB3747382.1"/>
    <property type="molecule type" value="Genomic_DNA"/>
</dbReference>
<gene>
    <name evidence="1" type="ORF">LMG29660_00593</name>
</gene>
<reference evidence="1 2" key="1">
    <citation type="submission" date="2020-04" db="EMBL/GenBank/DDBJ databases">
        <authorList>
            <person name="De Canck E."/>
        </authorList>
    </citation>
    <scope>NUCLEOTIDE SEQUENCE [LARGE SCALE GENOMIC DNA]</scope>
    <source>
        <strain evidence="1 2">LMG 29660</strain>
    </source>
</reference>
<accession>A0A6J5D2B7</accession>
<proteinExistence type="predicted"/>
<protein>
    <submittedName>
        <fullName evidence="1">Uncharacterized protein</fullName>
    </submittedName>
</protein>
<organism evidence="1 2">
    <name type="scientific">Burkholderia puraquae</name>
    <dbReference type="NCBI Taxonomy" id="1904757"/>
    <lineage>
        <taxon>Bacteria</taxon>
        <taxon>Pseudomonadati</taxon>
        <taxon>Pseudomonadota</taxon>
        <taxon>Betaproteobacteria</taxon>
        <taxon>Burkholderiales</taxon>
        <taxon>Burkholderiaceae</taxon>
        <taxon>Burkholderia</taxon>
        <taxon>Burkholderia cepacia complex</taxon>
    </lineage>
</organism>
<evidence type="ECO:0000313" key="2">
    <source>
        <dbReference type="Proteomes" id="UP000494135"/>
    </source>
</evidence>
<dbReference type="AlphaFoldDB" id="A0A6J5D2B7"/>
<evidence type="ECO:0000313" key="1">
    <source>
        <dbReference type="EMBL" id="CAB3747382.1"/>
    </source>
</evidence>
<name>A0A6J5D2B7_9BURK</name>
<sequence length="73" mass="8472">MNASRKRIRYDANGCGGDFSRVRERFGTWKRASLVDRPERRMVDDENEVRELNDTVCDGPERTMWGAMTACDD</sequence>
<dbReference type="Proteomes" id="UP000494135">
    <property type="component" value="Unassembled WGS sequence"/>
</dbReference>